<dbReference type="EMBL" id="UGJB01000004">
    <property type="protein sequence ID" value="STQ13316.1"/>
    <property type="molecule type" value="Genomic_DNA"/>
</dbReference>
<gene>
    <name evidence="1" type="ORF">NCTC10005_06127</name>
</gene>
<evidence type="ECO:0000313" key="1">
    <source>
        <dbReference type="EMBL" id="STQ13316.1"/>
    </source>
</evidence>
<reference evidence="1 2" key="1">
    <citation type="submission" date="2018-06" db="EMBL/GenBank/DDBJ databases">
        <authorList>
            <consortium name="Pathogen Informatics"/>
            <person name="Doyle S."/>
        </authorList>
    </citation>
    <scope>NUCLEOTIDE SEQUENCE [LARGE SCALE GENOMIC DNA]</scope>
    <source>
        <strain evidence="1 2">NCTC10005</strain>
    </source>
</reference>
<accession>A0A377M5J0</accession>
<dbReference type="Proteomes" id="UP000255106">
    <property type="component" value="Unassembled WGS sequence"/>
</dbReference>
<organism evidence="1 2">
    <name type="scientific">Enterobacter cloacae</name>
    <dbReference type="NCBI Taxonomy" id="550"/>
    <lineage>
        <taxon>Bacteria</taxon>
        <taxon>Pseudomonadati</taxon>
        <taxon>Pseudomonadota</taxon>
        <taxon>Gammaproteobacteria</taxon>
        <taxon>Enterobacterales</taxon>
        <taxon>Enterobacteriaceae</taxon>
        <taxon>Enterobacter</taxon>
        <taxon>Enterobacter cloacae complex</taxon>
    </lineage>
</organism>
<dbReference type="AlphaFoldDB" id="A0A377M5J0"/>
<name>A0A377M5J0_ENTCL</name>
<proteinExistence type="predicted"/>
<sequence length="41" mass="5115">MWTNEYKAPWHIEMDKFYQNDKKTKVDYLHSLGAKYDFKMI</sequence>
<protein>
    <submittedName>
        <fullName evidence="1">Outer membrane porin</fullName>
    </submittedName>
</protein>
<evidence type="ECO:0000313" key="2">
    <source>
        <dbReference type="Proteomes" id="UP000255106"/>
    </source>
</evidence>